<dbReference type="UniPathway" id="UPA00619">
    <property type="reaction ID" value="UER00675"/>
</dbReference>
<evidence type="ECO:0000256" key="8">
    <source>
        <dbReference type="ARBA" id="ARBA00030291"/>
    </source>
</evidence>
<dbReference type="SUPFAM" id="SSF54593">
    <property type="entry name" value="Glyoxalase/Bleomycin resistance protein/Dihydroxybiphenyl dioxygenase"/>
    <property type="match status" value="1"/>
</dbReference>
<comment type="similarity">
    <text evidence="3">Belongs to the glyoxalase I family.</text>
</comment>
<comment type="pathway">
    <text evidence="2">Secondary metabolite metabolism; methylglyoxal degradation; (R)-lactate from methylglyoxal: step 1/2.</text>
</comment>
<feature type="binding site" evidence="15">
    <location>
        <position position="123"/>
    </location>
    <ligand>
        <name>Zn(2+)</name>
        <dbReference type="ChEBI" id="CHEBI:29105"/>
        <note>ligand shared between dimeric partners</note>
    </ligand>
</feature>
<evidence type="ECO:0000256" key="11">
    <source>
        <dbReference type="ARBA" id="ARBA00032460"/>
    </source>
</evidence>
<evidence type="ECO:0000256" key="4">
    <source>
        <dbReference type="ARBA" id="ARBA00012081"/>
    </source>
</evidence>
<dbReference type="InterPro" id="IPR004361">
    <property type="entry name" value="Glyoxalase_1"/>
</dbReference>
<dbReference type="GO" id="GO:0046872">
    <property type="term" value="F:metal ion binding"/>
    <property type="evidence" value="ECO:0007669"/>
    <property type="project" value="UniProtKB-KW"/>
</dbReference>
<dbReference type="PANTHER" id="PTHR46036:SF5">
    <property type="entry name" value="LACTOYLGLUTATHIONE LYASE"/>
    <property type="match status" value="1"/>
</dbReference>
<comment type="cofactor">
    <cofactor evidence="15">
        <name>Zn(2+)</name>
        <dbReference type="ChEBI" id="CHEBI:29105"/>
    </cofactor>
    <text evidence="15">Binds 1 zinc ion per subunit. In the homodimer, two zinc ions are bound between subunits.</text>
</comment>
<proteinExistence type="inferred from homology"/>
<reference evidence="17 18" key="1">
    <citation type="submission" date="2018-11" db="EMBL/GenBank/DDBJ databases">
        <title>Genomic Encyclopedia of Type Strains, Phase IV (KMG-IV): sequencing the most valuable type-strain genomes for metagenomic binning, comparative biology and taxonomic classification.</title>
        <authorList>
            <person name="Goeker M."/>
        </authorList>
    </citation>
    <scope>NUCLEOTIDE SEQUENCE [LARGE SCALE GENOMIC DNA]</scope>
    <source>
        <strain evidence="17 18">DSM 100275</strain>
    </source>
</reference>
<dbReference type="Pfam" id="PF00903">
    <property type="entry name" value="Glyoxalase"/>
    <property type="match status" value="1"/>
</dbReference>
<keyword evidence="5" id="KW-0533">Nickel</keyword>
<keyword evidence="6 15" id="KW-0479">Metal-binding</keyword>
<evidence type="ECO:0000256" key="6">
    <source>
        <dbReference type="ARBA" id="ARBA00022723"/>
    </source>
</evidence>
<dbReference type="RefSeq" id="WP_123401157.1">
    <property type="nucleotide sequence ID" value="NZ_RJVI01000002.1"/>
</dbReference>
<evidence type="ECO:0000256" key="7">
    <source>
        <dbReference type="ARBA" id="ARBA00023239"/>
    </source>
</evidence>
<keyword evidence="15" id="KW-0862">Zinc</keyword>
<keyword evidence="7 17" id="KW-0456">Lyase</keyword>
<feature type="binding site" evidence="15">
    <location>
        <position position="75"/>
    </location>
    <ligand>
        <name>Zn(2+)</name>
        <dbReference type="ChEBI" id="CHEBI:29105"/>
        <note>ligand shared between dimeric partners</note>
    </ligand>
</feature>
<dbReference type="PROSITE" id="PS00934">
    <property type="entry name" value="GLYOXALASE_I_1"/>
    <property type="match status" value="1"/>
</dbReference>
<dbReference type="Gene3D" id="3.10.180.10">
    <property type="entry name" value="2,3-Dihydroxybiphenyl 1,2-Dioxygenase, domain 1"/>
    <property type="match status" value="1"/>
</dbReference>
<dbReference type="InterPro" id="IPR029068">
    <property type="entry name" value="Glyas_Bleomycin-R_OHBP_Dase"/>
</dbReference>
<dbReference type="AlphaFoldDB" id="A0A3N1Y0Y4"/>
<evidence type="ECO:0000256" key="15">
    <source>
        <dbReference type="PIRSR" id="PIRSR604361-3"/>
    </source>
</evidence>
<comment type="cofactor">
    <cofactor evidence="1">
        <name>Ni(2+)</name>
        <dbReference type="ChEBI" id="CHEBI:49786"/>
    </cofactor>
</comment>
<dbReference type="InterPro" id="IPR037523">
    <property type="entry name" value="VOC_core"/>
</dbReference>
<evidence type="ECO:0000256" key="14">
    <source>
        <dbReference type="PIRSR" id="PIRSR604361-1"/>
    </source>
</evidence>
<evidence type="ECO:0000313" key="17">
    <source>
        <dbReference type="EMBL" id="ROR32188.1"/>
    </source>
</evidence>
<accession>A0A3N1Y0Y4</accession>
<sequence length="128" mass="14552">MRYLHTMIRVGDLERSVKFYTEVLGFKEVRRRDYPEGKFTLVFLRAPGEAEGGPELELTYNWGVERYELGNGYGHMAFAVDSIDAIGERLRARGLDFSWGPGRTPDGRTAMAFVKDPDGYAIELLEGR</sequence>
<dbReference type="PROSITE" id="PS51819">
    <property type="entry name" value="VOC"/>
    <property type="match status" value="1"/>
</dbReference>
<evidence type="ECO:0000256" key="3">
    <source>
        <dbReference type="ARBA" id="ARBA00010363"/>
    </source>
</evidence>
<evidence type="ECO:0000313" key="18">
    <source>
        <dbReference type="Proteomes" id="UP000276634"/>
    </source>
</evidence>
<feature type="binding site" evidence="15">
    <location>
        <position position="57"/>
    </location>
    <ligand>
        <name>Zn(2+)</name>
        <dbReference type="ChEBI" id="CHEBI:29105"/>
        <note>ligand shared between dimeric partners</note>
    </ligand>
</feature>
<dbReference type="OrthoDB" id="9789841at2"/>
<dbReference type="InterPro" id="IPR004360">
    <property type="entry name" value="Glyas_Fos-R_dOase_dom"/>
</dbReference>
<organism evidence="17 18">
    <name type="scientific">Inmirania thermothiophila</name>
    <dbReference type="NCBI Taxonomy" id="1750597"/>
    <lineage>
        <taxon>Bacteria</taxon>
        <taxon>Pseudomonadati</taxon>
        <taxon>Pseudomonadota</taxon>
        <taxon>Gammaproteobacteria</taxon>
        <taxon>Chromatiales</taxon>
        <taxon>Ectothiorhodospiraceae</taxon>
        <taxon>Inmirania</taxon>
    </lineage>
</organism>
<evidence type="ECO:0000256" key="10">
    <source>
        <dbReference type="ARBA" id="ARBA00030892"/>
    </source>
</evidence>
<dbReference type="NCBIfam" id="TIGR00068">
    <property type="entry name" value="glyox_I"/>
    <property type="match status" value="1"/>
</dbReference>
<dbReference type="GO" id="GO:0005737">
    <property type="term" value="C:cytoplasm"/>
    <property type="evidence" value="ECO:0007669"/>
    <property type="project" value="TreeGrafter"/>
</dbReference>
<comment type="catalytic activity">
    <reaction evidence="13">
        <text>(R)-S-lactoylglutathione = methylglyoxal + glutathione</text>
        <dbReference type="Rhea" id="RHEA:19069"/>
        <dbReference type="ChEBI" id="CHEBI:17158"/>
        <dbReference type="ChEBI" id="CHEBI:57474"/>
        <dbReference type="ChEBI" id="CHEBI:57925"/>
        <dbReference type="EC" id="4.4.1.5"/>
    </reaction>
</comment>
<dbReference type="Proteomes" id="UP000276634">
    <property type="component" value="Unassembled WGS sequence"/>
</dbReference>
<dbReference type="EC" id="4.4.1.5" evidence="4"/>
<feature type="domain" description="VOC" evidence="16">
    <location>
        <begin position="2"/>
        <end position="127"/>
    </location>
</feature>
<dbReference type="InterPro" id="IPR018146">
    <property type="entry name" value="Glyoxalase_1_CS"/>
</dbReference>
<evidence type="ECO:0000256" key="13">
    <source>
        <dbReference type="ARBA" id="ARBA00048273"/>
    </source>
</evidence>
<dbReference type="PANTHER" id="PTHR46036">
    <property type="entry name" value="LACTOYLGLUTATHIONE LYASE"/>
    <property type="match status" value="1"/>
</dbReference>
<keyword evidence="18" id="KW-1185">Reference proteome</keyword>
<evidence type="ECO:0000256" key="2">
    <source>
        <dbReference type="ARBA" id="ARBA00005008"/>
    </source>
</evidence>
<gene>
    <name evidence="17" type="ORF">EDC57_1383</name>
</gene>
<feature type="active site" description="Proton donor/acceptor" evidence="14">
    <location>
        <position position="123"/>
    </location>
</feature>
<dbReference type="GO" id="GO:0019243">
    <property type="term" value="P:methylglyoxal catabolic process to D-lactate via S-lactoyl-glutathione"/>
    <property type="evidence" value="ECO:0007669"/>
    <property type="project" value="TreeGrafter"/>
</dbReference>
<evidence type="ECO:0000256" key="9">
    <source>
        <dbReference type="ARBA" id="ARBA00030537"/>
    </source>
</evidence>
<protein>
    <recommendedName>
        <fullName evidence="4">lactoylglutathione lyase</fullName>
        <ecNumber evidence="4">4.4.1.5</ecNumber>
    </recommendedName>
    <alternativeName>
        <fullName evidence="10">Aldoketomutase</fullName>
    </alternativeName>
    <alternativeName>
        <fullName evidence="9">Glyoxalase I</fullName>
    </alternativeName>
    <alternativeName>
        <fullName evidence="8">Ketone-aldehyde mutase</fullName>
    </alternativeName>
    <alternativeName>
        <fullName evidence="11">Methylglyoxalase</fullName>
    </alternativeName>
    <alternativeName>
        <fullName evidence="12">S-D-lactoylglutathione methylglyoxal lyase</fullName>
    </alternativeName>
</protein>
<dbReference type="GO" id="GO:0004462">
    <property type="term" value="F:lactoylglutathione lyase activity"/>
    <property type="evidence" value="ECO:0007669"/>
    <property type="project" value="UniProtKB-EC"/>
</dbReference>
<dbReference type="EMBL" id="RJVI01000002">
    <property type="protein sequence ID" value="ROR32188.1"/>
    <property type="molecule type" value="Genomic_DNA"/>
</dbReference>
<evidence type="ECO:0000256" key="1">
    <source>
        <dbReference type="ARBA" id="ARBA00001967"/>
    </source>
</evidence>
<evidence type="ECO:0000256" key="12">
    <source>
        <dbReference type="ARBA" id="ARBA00033298"/>
    </source>
</evidence>
<name>A0A3N1Y0Y4_9GAMM</name>
<evidence type="ECO:0000256" key="5">
    <source>
        <dbReference type="ARBA" id="ARBA00022596"/>
    </source>
</evidence>
<comment type="caution">
    <text evidence="17">The sequence shown here is derived from an EMBL/GenBank/DDBJ whole genome shotgun (WGS) entry which is preliminary data.</text>
</comment>
<evidence type="ECO:0000259" key="16">
    <source>
        <dbReference type="PROSITE" id="PS51819"/>
    </source>
</evidence>